<reference evidence="9 10" key="1">
    <citation type="submission" date="2016-07" db="EMBL/GenBank/DDBJ databases">
        <title>Pervasive Adenine N6-methylation of Active Genes in Fungi.</title>
        <authorList>
            <consortium name="DOE Joint Genome Institute"/>
            <person name="Mondo S.J."/>
            <person name="Dannebaum R.O."/>
            <person name="Kuo R.C."/>
            <person name="Labutti K."/>
            <person name="Haridas S."/>
            <person name="Kuo A."/>
            <person name="Salamov A."/>
            <person name="Ahrendt S.R."/>
            <person name="Lipzen A."/>
            <person name="Sullivan W."/>
            <person name="Andreopoulos W.B."/>
            <person name="Clum A."/>
            <person name="Lindquist E."/>
            <person name="Daum C."/>
            <person name="Ramamoorthy G.K."/>
            <person name="Gryganskyi A."/>
            <person name="Culley D."/>
            <person name="Magnuson J.K."/>
            <person name="James T.Y."/>
            <person name="O'Malley M.A."/>
            <person name="Stajich J.E."/>
            <person name="Spatafora J.W."/>
            <person name="Visel A."/>
            <person name="Grigoriev I.V."/>
        </authorList>
    </citation>
    <scope>NUCLEOTIDE SEQUENCE [LARGE SCALE GENOMIC DNA]</scope>
    <source>
        <strain evidence="9 10">JEL800</strain>
    </source>
</reference>
<keyword evidence="10" id="KW-1185">Reference proteome</keyword>
<comment type="subcellular location">
    <subcellularLocation>
        <location evidence="1">Membrane</location>
        <topology evidence="1">Multi-pass membrane protein</topology>
    </subcellularLocation>
</comment>
<dbReference type="PRINTS" id="PR00783">
    <property type="entry name" value="MINTRINSICP"/>
</dbReference>
<dbReference type="PANTHER" id="PTHR43829:SF9">
    <property type="entry name" value="AQUAPORIN-9"/>
    <property type="match status" value="1"/>
</dbReference>
<dbReference type="STRING" id="329046.A0A1Y2CDN8"/>
<gene>
    <name evidence="9" type="ORF">BCR33DRAFT_716491</name>
</gene>
<evidence type="ECO:0000256" key="2">
    <source>
        <dbReference type="ARBA" id="ARBA00006175"/>
    </source>
</evidence>
<feature type="transmembrane region" description="Helical" evidence="8">
    <location>
        <begin position="82"/>
        <end position="104"/>
    </location>
</feature>
<dbReference type="PROSITE" id="PS00221">
    <property type="entry name" value="MIP"/>
    <property type="match status" value="1"/>
</dbReference>
<comment type="similarity">
    <text evidence="2 7">Belongs to the MIP/aquaporin (TC 1.A.8) family.</text>
</comment>
<feature type="transmembrane region" description="Helical" evidence="8">
    <location>
        <begin position="194"/>
        <end position="213"/>
    </location>
</feature>
<dbReference type="GO" id="GO:0005886">
    <property type="term" value="C:plasma membrane"/>
    <property type="evidence" value="ECO:0007669"/>
    <property type="project" value="TreeGrafter"/>
</dbReference>
<dbReference type="PANTHER" id="PTHR43829">
    <property type="entry name" value="AQUAPORIN OR AQUAGLYCEROPORIN RELATED"/>
    <property type="match status" value="1"/>
</dbReference>
<evidence type="ECO:0000313" key="10">
    <source>
        <dbReference type="Proteomes" id="UP000193642"/>
    </source>
</evidence>
<sequence>MKTALRTYFAEFVGTFIYVFFALLQNSAGSIAGGLVGSDGAVIDGLGVTLAIYCTGYISGAHLNPAVTIALAAWASFPWSNVVGYIAAQFIGALCAAGLNYGLYSSTVSRYEELNGIVRGSPGSERTAMIFGEYFPNPASYIIPAGASPEILATLQAHVTPGLAFASECVGTAILMLIILCLIDKKNASISPPLIPLFIGATVFAIVAVLAPISQAGLNPTRDFAPRLVALAAGWGKIAIPGPQNGFWVYIVGPIVGAQVGAAFHYVLFKFGVNDEFALPSGRVEDEHHELKSV</sequence>
<dbReference type="Proteomes" id="UP000193642">
    <property type="component" value="Unassembled WGS sequence"/>
</dbReference>
<dbReference type="Pfam" id="PF00230">
    <property type="entry name" value="MIP"/>
    <property type="match status" value="1"/>
</dbReference>
<keyword evidence="4 7" id="KW-0812">Transmembrane</keyword>
<evidence type="ECO:0000256" key="3">
    <source>
        <dbReference type="ARBA" id="ARBA00022448"/>
    </source>
</evidence>
<dbReference type="InterPro" id="IPR022357">
    <property type="entry name" value="MIP_CS"/>
</dbReference>
<evidence type="ECO:0000256" key="4">
    <source>
        <dbReference type="ARBA" id="ARBA00022692"/>
    </source>
</evidence>
<dbReference type="OrthoDB" id="3222at2759"/>
<evidence type="ECO:0000256" key="7">
    <source>
        <dbReference type="RuleBase" id="RU000477"/>
    </source>
</evidence>
<dbReference type="AlphaFoldDB" id="A0A1Y2CDN8"/>
<protein>
    <submittedName>
        <fullName evidence="9">Putative glycerol uptake facilitator protein</fullName>
    </submittedName>
</protein>
<dbReference type="InterPro" id="IPR000425">
    <property type="entry name" value="MIP"/>
</dbReference>
<dbReference type="InterPro" id="IPR023271">
    <property type="entry name" value="Aquaporin-like"/>
</dbReference>
<dbReference type="GO" id="GO:0015250">
    <property type="term" value="F:water channel activity"/>
    <property type="evidence" value="ECO:0007669"/>
    <property type="project" value="TreeGrafter"/>
</dbReference>
<feature type="transmembrane region" description="Helical" evidence="8">
    <location>
        <begin position="12"/>
        <end position="38"/>
    </location>
</feature>
<evidence type="ECO:0000256" key="5">
    <source>
        <dbReference type="ARBA" id="ARBA00022989"/>
    </source>
</evidence>
<evidence type="ECO:0000256" key="6">
    <source>
        <dbReference type="ARBA" id="ARBA00023136"/>
    </source>
</evidence>
<dbReference type="Gene3D" id="1.20.1080.10">
    <property type="entry name" value="Glycerol uptake facilitator protein"/>
    <property type="match status" value="1"/>
</dbReference>
<feature type="transmembrane region" description="Helical" evidence="8">
    <location>
        <begin position="247"/>
        <end position="269"/>
    </location>
</feature>
<keyword evidence="3 7" id="KW-0813">Transport</keyword>
<evidence type="ECO:0000256" key="1">
    <source>
        <dbReference type="ARBA" id="ARBA00004141"/>
    </source>
</evidence>
<evidence type="ECO:0000313" key="9">
    <source>
        <dbReference type="EMBL" id="ORY45159.1"/>
    </source>
</evidence>
<name>A0A1Y2CDN8_9FUNG</name>
<feature type="transmembrane region" description="Helical" evidence="8">
    <location>
        <begin position="162"/>
        <end position="182"/>
    </location>
</feature>
<accession>A0A1Y2CDN8</accession>
<dbReference type="InterPro" id="IPR050363">
    <property type="entry name" value="MIP/Aquaporin"/>
</dbReference>
<dbReference type="EMBL" id="MCGO01000020">
    <property type="protein sequence ID" value="ORY45159.1"/>
    <property type="molecule type" value="Genomic_DNA"/>
</dbReference>
<keyword evidence="6 8" id="KW-0472">Membrane</keyword>
<feature type="transmembrane region" description="Helical" evidence="8">
    <location>
        <begin position="50"/>
        <end position="75"/>
    </location>
</feature>
<proteinExistence type="inferred from homology"/>
<organism evidence="9 10">
    <name type="scientific">Rhizoclosmatium globosum</name>
    <dbReference type="NCBI Taxonomy" id="329046"/>
    <lineage>
        <taxon>Eukaryota</taxon>
        <taxon>Fungi</taxon>
        <taxon>Fungi incertae sedis</taxon>
        <taxon>Chytridiomycota</taxon>
        <taxon>Chytridiomycota incertae sedis</taxon>
        <taxon>Chytridiomycetes</taxon>
        <taxon>Chytridiales</taxon>
        <taxon>Chytriomycetaceae</taxon>
        <taxon>Rhizoclosmatium</taxon>
    </lineage>
</organism>
<evidence type="ECO:0000256" key="8">
    <source>
        <dbReference type="SAM" id="Phobius"/>
    </source>
</evidence>
<dbReference type="SUPFAM" id="SSF81338">
    <property type="entry name" value="Aquaporin-like"/>
    <property type="match status" value="1"/>
</dbReference>
<keyword evidence="5 8" id="KW-1133">Transmembrane helix</keyword>
<comment type="caution">
    <text evidence="9">The sequence shown here is derived from an EMBL/GenBank/DDBJ whole genome shotgun (WGS) entry which is preliminary data.</text>
</comment>
<dbReference type="GO" id="GO:0015254">
    <property type="term" value="F:glycerol channel activity"/>
    <property type="evidence" value="ECO:0007669"/>
    <property type="project" value="TreeGrafter"/>
</dbReference>